<reference evidence="1 2" key="1">
    <citation type="submission" date="2017-11" db="EMBL/GenBank/DDBJ databases">
        <title>Genomic Encyclopedia of Archaeal and Bacterial Type Strains, Phase II (KMG-II): From Individual Species to Whole Genera.</title>
        <authorList>
            <person name="Goeker M."/>
        </authorList>
    </citation>
    <scope>NUCLEOTIDE SEQUENCE [LARGE SCALE GENOMIC DNA]</scope>
    <source>
        <strain evidence="1 2">DSM 25625</strain>
    </source>
</reference>
<evidence type="ECO:0000313" key="1">
    <source>
        <dbReference type="EMBL" id="PJJ61593.1"/>
    </source>
</evidence>
<accession>A0A2M9BUJ2</accession>
<evidence type="ECO:0000313" key="2">
    <source>
        <dbReference type="Proteomes" id="UP000230161"/>
    </source>
</evidence>
<gene>
    <name evidence="1" type="ORF">CLV54_2539</name>
</gene>
<comment type="caution">
    <text evidence="1">The sequence shown here is derived from an EMBL/GenBank/DDBJ whole genome shotgun (WGS) entry which is preliminary data.</text>
</comment>
<proteinExistence type="predicted"/>
<dbReference type="EMBL" id="PGFB01000004">
    <property type="protein sequence ID" value="PJJ61593.1"/>
    <property type="molecule type" value="Genomic_DNA"/>
</dbReference>
<dbReference type="Proteomes" id="UP000230161">
    <property type="component" value="Unassembled WGS sequence"/>
</dbReference>
<name>A0A2M9BUJ2_9MICO</name>
<dbReference type="AlphaFoldDB" id="A0A2M9BUJ2"/>
<organism evidence="1 2">
    <name type="scientific">Compostimonas suwonensis</name>
    <dbReference type="NCBI Taxonomy" id="1048394"/>
    <lineage>
        <taxon>Bacteria</taxon>
        <taxon>Bacillati</taxon>
        <taxon>Actinomycetota</taxon>
        <taxon>Actinomycetes</taxon>
        <taxon>Micrococcales</taxon>
        <taxon>Microbacteriaceae</taxon>
        <taxon>Compostimonas</taxon>
    </lineage>
</organism>
<sequence length="74" mass="8263">MGNVARSRDIPCGVLRGIPVRFPGEKNYCVYRTLCVTYTAYNINSVWHKQFEITIPLHRSPPPTTALTKGSATP</sequence>
<protein>
    <submittedName>
        <fullName evidence="1">Uncharacterized protein</fullName>
    </submittedName>
</protein>
<keyword evidence="2" id="KW-1185">Reference proteome</keyword>